<dbReference type="OrthoDB" id="200318at2"/>
<dbReference type="AlphaFoldDB" id="A0A1T4VWA9"/>
<dbReference type="EMBL" id="FUYB01000002">
    <property type="protein sequence ID" value="SKA69292.1"/>
    <property type="molecule type" value="Genomic_DNA"/>
</dbReference>
<feature type="signal peptide" evidence="1">
    <location>
        <begin position="1"/>
        <end position="30"/>
    </location>
</feature>
<evidence type="ECO:0000313" key="2">
    <source>
        <dbReference type="EMBL" id="SKA69292.1"/>
    </source>
</evidence>
<dbReference type="NCBIfam" id="TIGR01451">
    <property type="entry name" value="B_ant_repeat"/>
    <property type="match status" value="1"/>
</dbReference>
<sequence length="174" mass="19007">MFPKIHLFKKRDYAYLLVAASVIAGSIAIANTQGSKAPLQNTMTAYVVSTDQAGKEVLEPASEVAPGQTVEYQLTYENTSTNPLKDLIVTGPVPRVTAYIGKSAFTEAKANLQVSIDGGKTFETEPVKRMVKDANGKKVEKIIPPSAYTHLRWTMKEPLNAGEVKNFAYRSVVK</sequence>
<dbReference type="InterPro" id="IPR014468">
    <property type="entry name" value="UCP014979"/>
</dbReference>
<dbReference type="STRING" id="92487.SAMN02745130_00428"/>
<feature type="chain" id="PRO_5012142890" evidence="1">
    <location>
        <begin position="31"/>
        <end position="174"/>
    </location>
</feature>
<evidence type="ECO:0000313" key="3">
    <source>
        <dbReference type="Proteomes" id="UP000190460"/>
    </source>
</evidence>
<dbReference type="RefSeq" id="WP_078920936.1">
    <property type="nucleotide sequence ID" value="NZ_FUYB01000002.1"/>
</dbReference>
<organism evidence="2 3">
    <name type="scientific">Thiothrix eikelboomii</name>
    <dbReference type="NCBI Taxonomy" id="92487"/>
    <lineage>
        <taxon>Bacteria</taxon>
        <taxon>Pseudomonadati</taxon>
        <taxon>Pseudomonadota</taxon>
        <taxon>Gammaproteobacteria</taxon>
        <taxon>Thiotrichales</taxon>
        <taxon>Thiotrichaceae</taxon>
        <taxon>Thiothrix</taxon>
    </lineage>
</organism>
<dbReference type="InterPro" id="IPR047589">
    <property type="entry name" value="DUF11_rpt"/>
</dbReference>
<gene>
    <name evidence="2" type="ORF">SAMN02745130_00428</name>
</gene>
<keyword evidence="1" id="KW-0732">Signal</keyword>
<keyword evidence="3" id="KW-1185">Reference proteome</keyword>
<dbReference type="Proteomes" id="UP000190460">
    <property type="component" value="Unassembled WGS sequence"/>
</dbReference>
<evidence type="ECO:0000256" key="1">
    <source>
        <dbReference type="SAM" id="SignalP"/>
    </source>
</evidence>
<proteinExistence type="predicted"/>
<dbReference type="PIRSF" id="PIRSF014979">
    <property type="entry name" value="UCP014979"/>
    <property type="match status" value="1"/>
</dbReference>
<reference evidence="2 3" key="1">
    <citation type="submission" date="2017-02" db="EMBL/GenBank/DDBJ databases">
        <authorList>
            <person name="Peterson S.W."/>
        </authorList>
    </citation>
    <scope>NUCLEOTIDE SEQUENCE [LARGE SCALE GENOMIC DNA]</scope>
    <source>
        <strain evidence="2 3">ATCC 49788</strain>
    </source>
</reference>
<name>A0A1T4VWA9_9GAMM</name>
<protein>
    <submittedName>
        <fullName evidence="2">Conserved repeat domain-containing protein</fullName>
    </submittedName>
</protein>
<accession>A0A1T4VWA9</accession>